<accession>A0A843YSR6</accession>
<evidence type="ECO:0000313" key="2">
    <source>
        <dbReference type="Proteomes" id="UP000451565"/>
    </source>
</evidence>
<sequence length="100" mass="10817">MKAVLPILIVMNVSVCSFGEKATAIFTKAARNAHADAMFPLGNGCVNLAAAILGMGLEIIWLKNQHLNEVIVKPISELLEDTSSGHFPAVGRNKRFTRQV</sequence>
<protein>
    <submittedName>
        <fullName evidence="1">Uncharacterized protein</fullName>
    </submittedName>
</protein>
<dbReference type="AlphaFoldDB" id="A0A843YSR6"/>
<comment type="caution">
    <text evidence="1">The sequence shown here is derived from an EMBL/GenBank/DDBJ whole genome shotgun (WGS) entry which is preliminary data.</text>
</comment>
<organism evidence="1 2">
    <name type="scientific">Glaciimonas soli</name>
    <dbReference type="NCBI Taxonomy" id="2590999"/>
    <lineage>
        <taxon>Bacteria</taxon>
        <taxon>Pseudomonadati</taxon>
        <taxon>Pseudomonadota</taxon>
        <taxon>Betaproteobacteria</taxon>
        <taxon>Burkholderiales</taxon>
        <taxon>Oxalobacteraceae</taxon>
        <taxon>Glaciimonas</taxon>
    </lineage>
</organism>
<name>A0A843YSR6_9BURK</name>
<gene>
    <name evidence="1" type="ORF">GEV47_16105</name>
</gene>
<reference evidence="1 2" key="1">
    <citation type="submission" date="2019-10" db="EMBL/GenBank/DDBJ databases">
        <title>Glaciimonas soli sp. nov., a psychrophilic bacterium isolated from the forest soil of a high elevation mountain in Taiwan.</title>
        <authorList>
            <person name="Wang L.-T."/>
            <person name="Shieh W.Y."/>
        </authorList>
    </citation>
    <scope>NUCLEOTIDE SEQUENCE [LARGE SCALE GENOMIC DNA]</scope>
    <source>
        <strain evidence="1 2">GS1</strain>
    </source>
</reference>
<dbReference type="RefSeq" id="WP_153235812.1">
    <property type="nucleotide sequence ID" value="NZ_WINI01000008.1"/>
</dbReference>
<proteinExistence type="predicted"/>
<dbReference type="Proteomes" id="UP000451565">
    <property type="component" value="Unassembled WGS sequence"/>
</dbReference>
<evidence type="ECO:0000313" key="1">
    <source>
        <dbReference type="EMBL" id="MQR02200.1"/>
    </source>
</evidence>
<dbReference type="EMBL" id="WINI01000008">
    <property type="protein sequence ID" value="MQR02200.1"/>
    <property type="molecule type" value="Genomic_DNA"/>
</dbReference>
<keyword evidence="2" id="KW-1185">Reference proteome</keyword>